<evidence type="ECO:0000256" key="3">
    <source>
        <dbReference type="ARBA" id="ARBA00022741"/>
    </source>
</evidence>
<dbReference type="Pfam" id="PF21096">
    <property type="entry name" value="RecA_C"/>
    <property type="match status" value="1"/>
</dbReference>
<comment type="function">
    <text evidence="7">Can catalyze the hydrolysis of ATP in the presence of single-stranded DNA, the ATP-dependent uptake of single-stranded DNA by duplex DNA, and the ATP-dependent hybridization of homologous single-stranded DNAs. It interacts with LexA causing its activation and leading to its autocatalytic cleavage.</text>
</comment>
<feature type="domain" description="RecA family profile 1" evidence="11">
    <location>
        <begin position="46"/>
        <end position="205"/>
    </location>
</feature>
<evidence type="ECO:0000259" key="12">
    <source>
        <dbReference type="PROSITE" id="PS50163"/>
    </source>
</evidence>
<dbReference type="PANTHER" id="PTHR45900">
    <property type="entry name" value="RECA"/>
    <property type="match status" value="1"/>
</dbReference>
<accession>A0ABT6DM98</accession>
<evidence type="ECO:0000256" key="1">
    <source>
        <dbReference type="ARBA" id="ARBA00009391"/>
    </source>
</evidence>
<keyword evidence="7 9" id="KW-0227">DNA damage</keyword>
<dbReference type="InterPro" id="IPR020584">
    <property type="entry name" value="DNA_recomb/repair_RecA_CS"/>
</dbReference>
<dbReference type="InterPro" id="IPR013765">
    <property type="entry name" value="DNA_recomb/repair_RecA"/>
</dbReference>
<reference evidence="13" key="1">
    <citation type="submission" date="2022-08" db="EMBL/GenBank/DDBJ databases">
        <title>Novel Bdellovibrio Species Isolated from Svalbard: Designation Bdellovibrio svalbardensis.</title>
        <authorList>
            <person name="Mitchell R.J."/>
            <person name="Choi S.Y."/>
        </authorList>
    </citation>
    <scope>NUCLEOTIDE SEQUENCE</scope>
    <source>
        <strain evidence="13">PAP01</strain>
    </source>
</reference>
<evidence type="ECO:0000256" key="9">
    <source>
        <dbReference type="RuleBase" id="RU004527"/>
    </source>
</evidence>
<dbReference type="PROSITE" id="PS50163">
    <property type="entry name" value="RECA_3"/>
    <property type="match status" value="1"/>
</dbReference>
<evidence type="ECO:0000256" key="7">
    <source>
        <dbReference type="HAMAP-Rule" id="MF_00268"/>
    </source>
</evidence>
<dbReference type="InterPro" id="IPR049261">
    <property type="entry name" value="RecA-like_C"/>
</dbReference>
<dbReference type="InterPro" id="IPR020587">
    <property type="entry name" value="RecA_monomer-monomer_interface"/>
</dbReference>
<dbReference type="EMBL" id="JANRMI010000003">
    <property type="protein sequence ID" value="MDG0817039.1"/>
    <property type="molecule type" value="Genomic_DNA"/>
</dbReference>
<dbReference type="PRINTS" id="PR00142">
    <property type="entry name" value="RECA"/>
</dbReference>
<dbReference type="SUPFAM" id="SSF54752">
    <property type="entry name" value="RecA protein, C-terminal domain"/>
    <property type="match status" value="1"/>
</dbReference>
<sequence length="375" mass="39996">MANPTVDSKANNEKAKALELAVSTIEKQFGKGSIMRLGANETLVKDVESISTGALSLDIALGIGGLPKGRIVEVYGPESSGKTTIALSTIAQAQKKGGVVAFVDAEHALDINYARKLGVNTEDLLISQPDTGEQALEIVETLVRSGAIDVLVVDSVAALVPRAEIEGDMGDSHVGLQARLMSQALRKLTAAINRSNTLVIFINQLRMKIGVMFGNPETTTGGNALKFYSSIRLDVRRVGAIKNGEDVTGNRTAVKVVKNKMAPPFTKVEFDLMYGEGISAEGDILDLAVTANMVEKSGAWFSINGERMGQGRDAAKTFLKDHPEYMEQLRTKILAANGIGKLLIDAEGNNGEDHEGVEPTIEAEDAPKKGKKAKH</sequence>
<evidence type="ECO:0000256" key="2">
    <source>
        <dbReference type="ARBA" id="ARBA00015553"/>
    </source>
</evidence>
<dbReference type="HAMAP" id="MF_00268">
    <property type="entry name" value="RecA"/>
    <property type="match status" value="1"/>
</dbReference>
<proteinExistence type="inferred from homology"/>
<evidence type="ECO:0000256" key="8">
    <source>
        <dbReference type="RuleBase" id="RU000526"/>
    </source>
</evidence>
<dbReference type="NCBIfam" id="TIGR02012">
    <property type="entry name" value="tigrfam_recA"/>
    <property type="match status" value="1"/>
</dbReference>
<keyword evidence="4 7" id="KW-0067">ATP-binding</keyword>
<keyword evidence="7 8" id="KW-0742">SOS response</keyword>
<name>A0ABT6DM98_9BACT</name>
<evidence type="ECO:0000256" key="5">
    <source>
        <dbReference type="ARBA" id="ARBA00023125"/>
    </source>
</evidence>
<dbReference type="Gene3D" id="3.40.50.300">
    <property type="entry name" value="P-loop containing nucleotide triphosphate hydrolases"/>
    <property type="match status" value="1"/>
</dbReference>
<evidence type="ECO:0000313" key="14">
    <source>
        <dbReference type="Proteomes" id="UP001152321"/>
    </source>
</evidence>
<comment type="similarity">
    <text evidence="1 7 9">Belongs to the RecA family.</text>
</comment>
<dbReference type="CDD" id="cd00983">
    <property type="entry name" value="RecA"/>
    <property type="match status" value="1"/>
</dbReference>
<dbReference type="InterPro" id="IPR049428">
    <property type="entry name" value="RecA-like_N"/>
</dbReference>
<evidence type="ECO:0000256" key="4">
    <source>
        <dbReference type="ARBA" id="ARBA00022840"/>
    </source>
</evidence>
<comment type="caution">
    <text evidence="13">The sequence shown here is derived from an EMBL/GenBank/DDBJ whole genome shotgun (WGS) entry which is preliminary data.</text>
</comment>
<keyword evidence="6 7" id="KW-0233">DNA recombination</keyword>
<comment type="subcellular location">
    <subcellularLocation>
        <location evidence="7">Cytoplasm</location>
    </subcellularLocation>
</comment>
<protein>
    <recommendedName>
        <fullName evidence="2 7">Protein RecA</fullName>
    </recommendedName>
    <alternativeName>
        <fullName evidence="7 8">Recombinase A</fullName>
    </alternativeName>
</protein>
<evidence type="ECO:0000256" key="6">
    <source>
        <dbReference type="ARBA" id="ARBA00023172"/>
    </source>
</evidence>
<dbReference type="PROSITE" id="PS50162">
    <property type="entry name" value="RECA_2"/>
    <property type="match status" value="1"/>
</dbReference>
<dbReference type="InterPro" id="IPR023400">
    <property type="entry name" value="RecA_C_sf"/>
</dbReference>
<dbReference type="PROSITE" id="PS00321">
    <property type="entry name" value="RECA_1"/>
    <property type="match status" value="1"/>
</dbReference>
<dbReference type="RefSeq" id="WP_277578515.1">
    <property type="nucleotide sequence ID" value="NZ_JANRMI010000003.1"/>
</dbReference>
<evidence type="ECO:0000256" key="10">
    <source>
        <dbReference type="SAM" id="MobiDB-lite"/>
    </source>
</evidence>
<dbReference type="Pfam" id="PF00154">
    <property type="entry name" value="RecA_N"/>
    <property type="match status" value="1"/>
</dbReference>
<feature type="domain" description="RecA family profile 2" evidence="12">
    <location>
        <begin position="210"/>
        <end position="283"/>
    </location>
</feature>
<keyword evidence="7 8" id="KW-0234">DNA repair</keyword>
<dbReference type="InterPro" id="IPR027417">
    <property type="entry name" value="P-loop_NTPase"/>
</dbReference>
<evidence type="ECO:0000313" key="13">
    <source>
        <dbReference type="EMBL" id="MDG0817039.1"/>
    </source>
</evidence>
<feature type="region of interest" description="Disordered" evidence="10">
    <location>
        <begin position="348"/>
        <end position="375"/>
    </location>
</feature>
<feature type="binding site" evidence="7">
    <location>
        <begin position="76"/>
        <end position="83"/>
    </location>
    <ligand>
        <name>ATP</name>
        <dbReference type="ChEBI" id="CHEBI:30616"/>
    </ligand>
</feature>
<keyword evidence="7" id="KW-0963">Cytoplasm</keyword>
<gene>
    <name evidence="7 13" type="primary">recA</name>
    <name evidence="13" type="ORF">NWE73_11725</name>
</gene>
<dbReference type="PANTHER" id="PTHR45900:SF1">
    <property type="entry name" value="MITOCHONDRIAL DNA REPAIR PROTEIN RECA HOMOLOG-RELATED"/>
    <property type="match status" value="1"/>
</dbReference>
<keyword evidence="5 7" id="KW-0238">DNA-binding</keyword>
<dbReference type="InterPro" id="IPR003593">
    <property type="entry name" value="AAA+_ATPase"/>
</dbReference>
<dbReference type="SMART" id="SM00382">
    <property type="entry name" value="AAA"/>
    <property type="match status" value="1"/>
</dbReference>
<dbReference type="SUPFAM" id="SSF52540">
    <property type="entry name" value="P-loop containing nucleoside triphosphate hydrolases"/>
    <property type="match status" value="1"/>
</dbReference>
<keyword evidence="14" id="KW-1185">Reference proteome</keyword>
<dbReference type="InterPro" id="IPR020588">
    <property type="entry name" value="RecA_ATP-bd"/>
</dbReference>
<dbReference type="Proteomes" id="UP001152321">
    <property type="component" value="Unassembled WGS sequence"/>
</dbReference>
<keyword evidence="3 7" id="KW-0547">Nucleotide-binding</keyword>
<organism evidence="13 14">
    <name type="scientific">Bdellovibrio svalbardensis</name>
    <dbReference type="NCBI Taxonomy" id="2972972"/>
    <lineage>
        <taxon>Bacteria</taxon>
        <taxon>Pseudomonadati</taxon>
        <taxon>Bdellovibrionota</taxon>
        <taxon>Bdellovibrionia</taxon>
        <taxon>Bdellovibrionales</taxon>
        <taxon>Pseudobdellovibrionaceae</taxon>
        <taxon>Bdellovibrio</taxon>
    </lineage>
</organism>
<evidence type="ECO:0000259" key="11">
    <source>
        <dbReference type="PROSITE" id="PS50162"/>
    </source>
</evidence>